<name>A0A085MNQ0_9BILA</name>
<dbReference type="Proteomes" id="UP000030764">
    <property type="component" value="Unassembled WGS sequence"/>
</dbReference>
<organism evidence="1 2">
    <name type="scientific">Trichuris suis</name>
    <name type="common">pig whipworm</name>
    <dbReference type="NCBI Taxonomy" id="68888"/>
    <lineage>
        <taxon>Eukaryota</taxon>
        <taxon>Metazoa</taxon>
        <taxon>Ecdysozoa</taxon>
        <taxon>Nematoda</taxon>
        <taxon>Enoplea</taxon>
        <taxon>Dorylaimia</taxon>
        <taxon>Trichinellida</taxon>
        <taxon>Trichuridae</taxon>
        <taxon>Trichuris</taxon>
    </lineage>
</organism>
<gene>
    <name evidence="1" type="ORF">M513_00009</name>
</gene>
<sequence length="202" mass="22225">MNKAQPSTTNFKEAVIFLNLQTVIAICRNLGVRNDGGVLTACGYAAGCVPMGGARAGSRFHTNRSRRQQGSMPLFQQRQSATRACFTTFGLGVFTFSRLRVVGSFPLVRSDYCTVTSLCSRSSRCICIAQVELLPFILLPSCTVTCLSPLFRLVPTIEEAKHLNQLDFAVSTARNFQCEIRPQTYSNQSDEQRNAGTPVNNK</sequence>
<evidence type="ECO:0000313" key="1">
    <source>
        <dbReference type="EMBL" id="KFD58846.1"/>
    </source>
</evidence>
<accession>A0A085MNQ0</accession>
<proteinExistence type="predicted"/>
<protein>
    <submittedName>
        <fullName evidence="1">Uncharacterized protein</fullName>
    </submittedName>
</protein>
<reference evidence="1 2" key="1">
    <citation type="journal article" date="2014" name="Nat. Genet.">
        <title>Genome and transcriptome of the porcine whipworm Trichuris suis.</title>
        <authorList>
            <person name="Jex A.R."/>
            <person name="Nejsum P."/>
            <person name="Schwarz E.M."/>
            <person name="Hu L."/>
            <person name="Young N.D."/>
            <person name="Hall R.S."/>
            <person name="Korhonen P.K."/>
            <person name="Liao S."/>
            <person name="Thamsborg S."/>
            <person name="Xia J."/>
            <person name="Xu P."/>
            <person name="Wang S."/>
            <person name="Scheerlinck J.P."/>
            <person name="Hofmann A."/>
            <person name="Sternberg P.W."/>
            <person name="Wang J."/>
            <person name="Gasser R.B."/>
        </authorList>
    </citation>
    <scope>NUCLEOTIDE SEQUENCE [LARGE SCALE GENOMIC DNA]</scope>
    <source>
        <strain evidence="1">DCEP-RM93M</strain>
    </source>
</reference>
<keyword evidence="2" id="KW-1185">Reference proteome</keyword>
<dbReference type="AlphaFoldDB" id="A0A085MNQ0"/>
<dbReference type="EMBL" id="KL363182">
    <property type="protein sequence ID" value="KFD58846.1"/>
    <property type="molecule type" value="Genomic_DNA"/>
</dbReference>
<evidence type="ECO:0000313" key="2">
    <source>
        <dbReference type="Proteomes" id="UP000030764"/>
    </source>
</evidence>